<organism evidence="1 2">
    <name type="scientific">Nocardia colli</name>
    <dbReference type="NCBI Taxonomy" id="2545717"/>
    <lineage>
        <taxon>Bacteria</taxon>
        <taxon>Bacillati</taxon>
        <taxon>Actinomycetota</taxon>
        <taxon>Actinomycetes</taxon>
        <taxon>Mycobacteriales</taxon>
        <taxon>Nocardiaceae</taxon>
        <taxon>Nocardia</taxon>
    </lineage>
</organism>
<gene>
    <name evidence="1" type="ORF">F3087_18160</name>
</gene>
<name>A0A5N0EDU5_9NOCA</name>
<proteinExistence type="predicted"/>
<dbReference type="EMBL" id="VXLC01000006">
    <property type="protein sequence ID" value="KAA8887588.1"/>
    <property type="molecule type" value="Genomic_DNA"/>
</dbReference>
<protein>
    <submittedName>
        <fullName evidence="1">Uncharacterized protein</fullName>
    </submittedName>
</protein>
<dbReference type="OrthoDB" id="9994815at2"/>
<accession>A0A5N0EDU5</accession>
<keyword evidence="2" id="KW-1185">Reference proteome</keyword>
<evidence type="ECO:0000313" key="2">
    <source>
        <dbReference type="Proteomes" id="UP000323876"/>
    </source>
</evidence>
<dbReference type="Proteomes" id="UP000323876">
    <property type="component" value="Unassembled WGS sequence"/>
</dbReference>
<dbReference type="RefSeq" id="WP_150403158.1">
    <property type="nucleotide sequence ID" value="NZ_VXLC01000006.1"/>
</dbReference>
<dbReference type="AlphaFoldDB" id="A0A5N0EDU5"/>
<evidence type="ECO:0000313" key="1">
    <source>
        <dbReference type="EMBL" id="KAA8887588.1"/>
    </source>
</evidence>
<reference evidence="1 2" key="1">
    <citation type="submission" date="2019-09" db="EMBL/GenBank/DDBJ databases">
        <authorList>
            <person name="Wang X."/>
        </authorList>
    </citation>
    <scope>NUCLEOTIDE SEQUENCE [LARGE SCALE GENOMIC DNA]</scope>
    <source>
        <strain evidence="1 2">CICC 11023</strain>
    </source>
</reference>
<sequence length="109" mass="11898">MDDVEDQVNADAPVVLPPQPIVDERRMSLGSIVRTVKLNVWLLAGSVMTAATCAHLAGSGLPEDAPHRTLAAGAAVFAGRAGWSSVRALWRYFGPEEIYFGVRFRHPRR</sequence>
<comment type="caution">
    <text evidence="1">The sequence shown here is derived from an EMBL/GenBank/DDBJ whole genome shotgun (WGS) entry which is preliminary data.</text>
</comment>